<dbReference type="AlphaFoldDB" id="A0AAJ0GNG2"/>
<protein>
    <submittedName>
        <fullName evidence="1">Uncharacterized protein</fullName>
    </submittedName>
</protein>
<dbReference type="RefSeq" id="XP_062718967.1">
    <property type="nucleotide sequence ID" value="XM_062869732.1"/>
</dbReference>
<dbReference type="GeneID" id="87888561"/>
<comment type="caution">
    <text evidence="1">The sequence shown here is derived from an EMBL/GenBank/DDBJ whole genome shotgun (WGS) entry which is preliminary data.</text>
</comment>
<proteinExistence type="predicted"/>
<gene>
    <name evidence="1" type="ORF">B0T15DRAFT_539453</name>
</gene>
<keyword evidence="2" id="KW-1185">Reference proteome</keyword>
<accession>A0AAJ0GNG2</accession>
<reference evidence="1" key="2">
    <citation type="submission" date="2023-06" db="EMBL/GenBank/DDBJ databases">
        <authorList>
            <consortium name="Lawrence Berkeley National Laboratory"/>
            <person name="Mondo S.J."/>
            <person name="Hensen N."/>
            <person name="Bonometti L."/>
            <person name="Westerberg I."/>
            <person name="Brannstrom I.O."/>
            <person name="Guillou S."/>
            <person name="Cros-Aarteil S."/>
            <person name="Calhoun S."/>
            <person name="Haridas S."/>
            <person name="Kuo A."/>
            <person name="Pangilinan J."/>
            <person name="Riley R."/>
            <person name="Labutti K."/>
            <person name="Andreopoulos B."/>
            <person name="Lipzen A."/>
            <person name="Chen C."/>
            <person name="Yanf M."/>
            <person name="Daum C."/>
            <person name="Ng V."/>
            <person name="Clum A."/>
            <person name="Steindorff A."/>
            <person name="Ohm R."/>
            <person name="Martin F."/>
            <person name="Silar P."/>
            <person name="Natvig D."/>
            <person name="Lalanne C."/>
            <person name="Gautier V."/>
            <person name="Ament-Velasquez S.L."/>
            <person name="Kruys A."/>
            <person name="Hutchinson M.I."/>
            <person name="Powell A.J."/>
            <person name="Barry K."/>
            <person name="Miller A.N."/>
            <person name="Grigoriev I.V."/>
            <person name="Debuchy R."/>
            <person name="Gladieux P."/>
            <person name="Thoren M.H."/>
            <person name="Johannesson H."/>
        </authorList>
    </citation>
    <scope>NUCLEOTIDE SEQUENCE</scope>
    <source>
        <strain evidence="1">CBS 333.67</strain>
    </source>
</reference>
<sequence length="92" mass="10218">MPTTLWCWQGVSVASFARSRLLPMLFRPSRKKCLGRPISVTLTPSPGQAVILIQAPRAFICTHSLGSTTRDFPMSSILPALSRRLLDIIEDH</sequence>
<reference evidence="1" key="1">
    <citation type="journal article" date="2023" name="Mol. Phylogenet. Evol.">
        <title>Genome-scale phylogeny and comparative genomics of the fungal order Sordariales.</title>
        <authorList>
            <person name="Hensen N."/>
            <person name="Bonometti L."/>
            <person name="Westerberg I."/>
            <person name="Brannstrom I.O."/>
            <person name="Guillou S."/>
            <person name="Cros-Aarteil S."/>
            <person name="Calhoun S."/>
            <person name="Haridas S."/>
            <person name="Kuo A."/>
            <person name="Mondo S."/>
            <person name="Pangilinan J."/>
            <person name="Riley R."/>
            <person name="LaButti K."/>
            <person name="Andreopoulos B."/>
            <person name="Lipzen A."/>
            <person name="Chen C."/>
            <person name="Yan M."/>
            <person name="Daum C."/>
            <person name="Ng V."/>
            <person name="Clum A."/>
            <person name="Steindorff A."/>
            <person name="Ohm R.A."/>
            <person name="Martin F."/>
            <person name="Silar P."/>
            <person name="Natvig D.O."/>
            <person name="Lalanne C."/>
            <person name="Gautier V."/>
            <person name="Ament-Velasquez S.L."/>
            <person name="Kruys A."/>
            <person name="Hutchinson M.I."/>
            <person name="Powell A.J."/>
            <person name="Barry K."/>
            <person name="Miller A.N."/>
            <person name="Grigoriev I.V."/>
            <person name="Debuchy R."/>
            <person name="Gladieux P."/>
            <person name="Hiltunen Thoren M."/>
            <person name="Johannesson H."/>
        </authorList>
    </citation>
    <scope>NUCLEOTIDE SEQUENCE</scope>
    <source>
        <strain evidence="1">CBS 333.67</strain>
    </source>
</reference>
<evidence type="ECO:0000313" key="1">
    <source>
        <dbReference type="EMBL" id="KAK3303187.1"/>
    </source>
</evidence>
<organism evidence="1 2">
    <name type="scientific">Chaetomium strumarium</name>
    <dbReference type="NCBI Taxonomy" id="1170767"/>
    <lineage>
        <taxon>Eukaryota</taxon>
        <taxon>Fungi</taxon>
        <taxon>Dikarya</taxon>
        <taxon>Ascomycota</taxon>
        <taxon>Pezizomycotina</taxon>
        <taxon>Sordariomycetes</taxon>
        <taxon>Sordariomycetidae</taxon>
        <taxon>Sordariales</taxon>
        <taxon>Chaetomiaceae</taxon>
        <taxon>Chaetomium</taxon>
    </lineage>
</organism>
<name>A0AAJ0GNG2_9PEZI</name>
<dbReference type="EMBL" id="JAUDZG010000006">
    <property type="protein sequence ID" value="KAK3303187.1"/>
    <property type="molecule type" value="Genomic_DNA"/>
</dbReference>
<evidence type="ECO:0000313" key="2">
    <source>
        <dbReference type="Proteomes" id="UP001273166"/>
    </source>
</evidence>
<dbReference type="Proteomes" id="UP001273166">
    <property type="component" value="Unassembled WGS sequence"/>
</dbReference>